<dbReference type="Gene3D" id="3.30.9.10">
    <property type="entry name" value="D-Amino Acid Oxidase, subunit A, domain 2"/>
    <property type="match status" value="1"/>
</dbReference>
<dbReference type="Gene3D" id="3.50.50.60">
    <property type="entry name" value="FAD/NAD(P)-binding domain"/>
    <property type="match status" value="1"/>
</dbReference>
<gene>
    <name evidence="8" type="ORF">NLU13_6568</name>
</gene>
<dbReference type="Proteomes" id="UP001175261">
    <property type="component" value="Unassembled WGS sequence"/>
</dbReference>
<keyword evidence="4" id="KW-0274">FAD</keyword>
<feature type="domain" description="FAD dependent oxidoreductase" evidence="7">
    <location>
        <begin position="12"/>
        <end position="379"/>
    </location>
</feature>
<feature type="compositionally biased region" description="Basic and acidic residues" evidence="6">
    <location>
        <begin position="400"/>
        <end position="410"/>
    </location>
</feature>
<evidence type="ECO:0000256" key="5">
    <source>
        <dbReference type="ARBA" id="ARBA00023002"/>
    </source>
</evidence>
<sequence>MASNFRQKSQPIVIVGAGVFGLTTALELKRRGYESITVVDRFLPPVIDGSSVDISRIIRVEYADALYAKMAREAYEGWVTEYSDYYYESGFVMLADKKGHGYLRDSQKTAQALGHKVIAHDDAEEVRRTYPTIQANLEGLSANDNPRGGWADAESSIRHLAKQCTLAGVSFVCGSRGTVQSLKLDNGRVVGLNVSEGPPILAAQVILATGAWTNRLIEVSHATTASGQPVGFIQLTEQEAQRLKGMPVVINLDTGVFCFPPFPKSNVLKVARHGYGYATEFTSGHGQTLVSSPKRDGDNASSSYLPADADAALRDGLKQLMPDFAHRPWLKRRLCWYSDTQKGDFVIDHHPKIAGLFVATGGAGHGFKFLPVLGKRIADCFENKAPEDVREKWRLRVTDAPDLAPKRGDGSRGGPLLRKLSRQEQAKL</sequence>
<evidence type="ECO:0000259" key="7">
    <source>
        <dbReference type="Pfam" id="PF01266"/>
    </source>
</evidence>
<dbReference type="PANTHER" id="PTHR10961">
    <property type="entry name" value="PEROXISOMAL SARCOSINE OXIDASE"/>
    <property type="match status" value="1"/>
</dbReference>
<dbReference type="InterPro" id="IPR045170">
    <property type="entry name" value="MTOX"/>
</dbReference>
<dbReference type="SUPFAM" id="SSF51905">
    <property type="entry name" value="FAD/NAD(P)-binding domain"/>
    <property type="match status" value="1"/>
</dbReference>
<dbReference type="EMBL" id="JAPDFR010000005">
    <property type="protein sequence ID" value="KAK0386732.1"/>
    <property type="molecule type" value="Genomic_DNA"/>
</dbReference>
<dbReference type="PANTHER" id="PTHR10961:SF45">
    <property type="entry name" value="FAD DEPENDENT OXIDOREDUCTASE DOMAIN-CONTAINING PROTEIN-RELATED"/>
    <property type="match status" value="1"/>
</dbReference>
<name>A0AA39L797_SARSR</name>
<dbReference type="SUPFAM" id="SSF54373">
    <property type="entry name" value="FAD-linked reductases, C-terminal domain"/>
    <property type="match status" value="1"/>
</dbReference>
<feature type="region of interest" description="Disordered" evidence="6">
    <location>
        <begin position="284"/>
        <end position="303"/>
    </location>
</feature>
<keyword evidence="5" id="KW-0560">Oxidoreductase</keyword>
<organism evidence="8 9">
    <name type="scientific">Sarocladium strictum</name>
    <name type="common">Black bundle disease fungus</name>
    <name type="synonym">Acremonium strictum</name>
    <dbReference type="NCBI Taxonomy" id="5046"/>
    <lineage>
        <taxon>Eukaryota</taxon>
        <taxon>Fungi</taxon>
        <taxon>Dikarya</taxon>
        <taxon>Ascomycota</taxon>
        <taxon>Pezizomycotina</taxon>
        <taxon>Sordariomycetes</taxon>
        <taxon>Hypocreomycetidae</taxon>
        <taxon>Hypocreales</taxon>
        <taxon>Sarocladiaceae</taxon>
        <taxon>Sarocladium</taxon>
    </lineage>
</organism>
<feature type="region of interest" description="Disordered" evidence="6">
    <location>
        <begin position="400"/>
        <end position="428"/>
    </location>
</feature>
<comment type="cofactor">
    <cofactor evidence="1">
        <name>FAD</name>
        <dbReference type="ChEBI" id="CHEBI:57692"/>
    </cofactor>
</comment>
<evidence type="ECO:0000256" key="6">
    <source>
        <dbReference type="SAM" id="MobiDB-lite"/>
    </source>
</evidence>
<dbReference type="InterPro" id="IPR036188">
    <property type="entry name" value="FAD/NAD-bd_sf"/>
</dbReference>
<dbReference type="GO" id="GO:0050031">
    <property type="term" value="F:L-pipecolate oxidase activity"/>
    <property type="evidence" value="ECO:0007669"/>
    <property type="project" value="TreeGrafter"/>
</dbReference>
<evidence type="ECO:0000313" key="8">
    <source>
        <dbReference type="EMBL" id="KAK0386732.1"/>
    </source>
</evidence>
<proteinExistence type="inferred from homology"/>
<protein>
    <recommendedName>
        <fullName evidence="7">FAD dependent oxidoreductase domain-containing protein</fullName>
    </recommendedName>
</protein>
<comment type="caution">
    <text evidence="8">The sequence shown here is derived from an EMBL/GenBank/DDBJ whole genome shotgun (WGS) entry which is preliminary data.</text>
</comment>
<evidence type="ECO:0000256" key="3">
    <source>
        <dbReference type="ARBA" id="ARBA00022630"/>
    </source>
</evidence>
<accession>A0AA39L797</accession>
<dbReference type="Pfam" id="PF01266">
    <property type="entry name" value="DAO"/>
    <property type="match status" value="1"/>
</dbReference>
<comment type="similarity">
    <text evidence="2">Belongs to the MSOX/MTOX family.</text>
</comment>
<reference evidence="8" key="1">
    <citation type="submission" date="2022-10" db="EMBL/GenBank/DDBJ databases">
        <title>Determination and structural analysis of whole genome sequence of Sarocladium strictum F4-1.</title>
        <authorList>
            <person name="Hu L."/>
            <person name="Jiang Y."/>
        </authorList>
    </citation>
    <scope>NUCLEOTIDE SEQUENCE</scope>
    <source>
        <strain evidence="8">F4-1</strain>
    </source>
</reference>
<keyword evidence="9" id="KW-1185">Reference proteome</keyword>
<evidence type="ECO:0000256" key="2">
    <source>
        <dbReference type="ARBA" id="ARBA00010989"/>
    </source>
</evidence>
<dbReference type="GO" id="GO:0004657">
    <property type="term" value="F:proline dehydrogenase activity"/>
    <property type="evidence" value="ECO:0007669"/>
    <property type="project" value="TreeGrafter"/>
</dbReference>
<dbReference type="GO" id="GO:0050660">
    <property type="term" value="F:flavin adenine dinucleotide binding"/>
    <property type="evidence" value="ECO:0007669"/>
    <property type="project" value="InterPro"/>
</dbReference>
<dbReference type="InterPro" id="IPR006076">
    <property type="entry name" value="FAD-dep_OxRdtase"/>
</dbReference>
<dbReference type="AlphaFoldDB" id="A0AA39L797"/>
<keyword evidence="3" id="KW-0285">Flavoprotein</keyword>
<evidence type="ECO:0000256" key="1">
    <source>
        <dbReference type="ARBA" id="ARBA00001974"/>
    </source>
</evidence>
<evidence type="ECO:0000256" key="4">
    <source>
        <dbReference type="ARBA" id="ARBA00022827"/>
    </source>
</evidence>
<evidence type="ECO:0000313" key="9">
    <source>
        <dbReference type="Proteomes" id="UP001175261"/>
    </source>
</evidence>
<dbReference type="GO" id="GO:0008115">
    <property type="term" value="F:sarcosine oxidase activity"/>
    <property type="evidence" value="ECO:0007669"/>
    <property type="project" value="TreeGrafter"/>
</dbReference>